<dbReference type="Proteomes" id="UP000319731">
    <property type="component" value="Unassembled WGS sequence"/>
</dbReference>
<keyword evidence="3" id="KW-0433">Leucine-rich repeat</keyword>
<feature type="compositionally biased region" description="Acidic residues" evidence="5">
    <location>
        <begin position="497"/>
        <end position="510"/>
    </location>
</feature>
<proteinExistence type="predicted"/>
<dbReference type="Gene3D" id="3.80.10.10">
    <property type="entry name" value="Ribonuclease Inhibitor"/>
    <property type="match status" value="2"/>
</dbReference>
<reference evidence="6 7" key="1">
    <citation type="journal article" date="2019" name="Sci. Rep.">
        <title>Comparative genomics of chytrid fungi reveal insights into the obligate biotrophic and pathogenic lifestyle of Synchytrium endobioticum.</title>
        <authorList>
            <person name="van de Vossenberg B.T.L.H."/>
            <person name="Warris S."/>
            <person name="Nguyen H.D.T."/>
            <person name="van Gent-Pelzer M.P.E."/>
            <person name="Joly D.L."/>
            <person name="van de Geest H.C."/>
            <person name="Bonants P.J.M."/>
            <person name="Smith D.S."/>
            <person name="Levesque C.A."/>
            <person name="van der Lee T.A.J."/>
        </authorList>
    </citation>
    <scope>NUCLEOTIDE SEQUENCE [LARGE SCALE GENOMIC DNA]</scope>
    <source>
        <strain evidence="6 7">JEL517</strain>
    </source>
</reference>
<protein>
    <submittedName>
        <fullName evidence="6">Uncharacterized protein</fullName>
    </submittedName>
</protein>
<dbReference type="GO" id="GO:0005634">
    <property type="term" value="C:nucleus"/>
    <property type="evidence" value="ECO:0007669"/>
    <property type="project" value="TreeGrafter"/>
</dbReference>
<feature type="region of interest" description="Disordered" evidence="5">
    <location>
        <begin position="489"/>
        <end position="518"/>
    </location>
</feature>
<dbReference type="InterPro" id="IPR003591">
    <property type="entry name" value="Leu-rich_rpt_typical-subtyp"/>
</dbReference>
<dbReference type="EMBL" id="QEAO01000052">
    <property type="protein sequence ID" value="TPX31025.1"/>
    <property type="molecule type" value="Genomic_DNA"/>
</dbReference>
<dbReference type="PROSITE" id="PS51450">
    <property type="entry name" value="LRR"/>
    <property type="match status" value="3"/>
</dbReference>
<dbReference type="STRING" id="1806994.A0A507C0B4"/>
<dbReference type="InterPro" id="IPR001611">
    <property type="entry name" value="Leu-rich_rpt"/>
</dbReference>
<dbReference type="GO" id="GO:0005737">
    <property type="term" value="C:cytoplasm"/>
    <property type="evidence" value="ECO:0007669"/>
    <property type="project" value="UniProtKB-SubCell"/>
</dbReference>
<gene>
    <name evidence="6" type="ORF">SmJEL517_g05561</name>
</gene>
<evidence type="ECO:0000256" key="5">
    <source>
        <dbReference type="SAM" id="MobiDB-lite"/>
    </source>
</evidence>
<evidence type="ECO:0000313" key="6">
    <source>
        <dbReference type="EMBL" id="TPX31025.1"/>
    </source>
</evidence>
<dbReference type="Pfam" id="PF13855">
    <property type="entry name" value="LRR_8"/>
    <property type="match status" value="1"/>
</dbReference>
<evidence type="ECO:0000313" key="7">
    <source>
        <dbReference type="Proteomes" id="UP000319731"/>
    </source>
</evidence>
<keyword evidence="4" id="KW-0677">Repeat</keyword>
<keyword evidence="7" id="KW-1185">Reference proteome</keyword>
<keyword evidence="2" id="KW-0963">Cytoplasm</keyword>
<dbReference type="PANTHER" id="PTHR22710">
    <property type="entry name" value="X-RAY RADIATION RESISTANCE ASSOCIATED PROTEIN 1 XRRA1"/>
    <property type="match status" value="1"/>
</dbReference>
<sequence>MAQDESTTEMISDVDDTDCVQPADCNFLRIKKSKPASKTTNDKATYPLWQPIFKLESSDPALPNAPLFPNAHPRRTKHADLKKAVIDAAIASSHHRLHHHSDRSHSPIVLDAKFILDHTMADSPVLVTALDITGQVIQSVSEEDLAQFSSIRILRAAENSGLSFEAVAALSGLWQLQMPCCQIASISPSLGAKFEQLEILDLSFNHLKSPCLSSLSGLTSLKQLDLTCNDISQIPKTIAAGFPKLQSLILEKNSIALEQDLQTLGQLPSLQILNLSGNRIKSLSLFSRDSEAFPSQKYPGFPQLCDLDIRGNRLETAESVMPIVYLPVLKHVRLENNPCMRNQTISIVVKSDKTSTDNSELLGYANFDVIKVLRESYGISVGQEIRETEAIHTVTELNVDLWSNNVKAEVMADQVDATSPDDDLNDQELMDMANQVLKSGKMPRLRDLRRILESRKRKREQDTPTPATLKYEPTLQDATFVTHVHIEEERPQVSAAAEEDDVAFDSDDSDTSSTESLDLQMPQGILASVRALRHALSHPNAYIRMAKMSFSKPTQSWNQHHPKTLLRPTSPAASPHTKPSGPAIILNHRRKSNVGHKQDESIEGREEGCIQPASSMWNTVADDREKPRAFAPKRQQQLKPIKARQVKEALQKKAKVIRSRPLETKDMVEQFSQVEKKLRKLALDIAETIGDGADESLEDQ</sequence>
<dbReference type="PANTHER" id="PTHR22710:SF2">
    <property type="entry name" value="X-RAY RADIATION RESISTANCE-ASSOCIATED PROTEIN 1"/>
    <property type="match status" value="1"/>
</dbReference>
<evidence type="ECO:0000256" key="2">
    <source>
        <dbReference type="ARBA" id="ARBA00022490"/>
    </source>
</evidence>
<dbReference type="OrthoDB" id="1687175at2759"/>
<dbReference type="RefSeq" id="XP_031022555.1">
    <property type="nucleotide sequence ID" value="XM_031171487.1"/>
</dbReference>
<accession>A0A507C0B4</accession>
<dbReference type="AlphaFoldDB" id="A0A507C0B4"/>
<evidence type="ECO:0000256" key="1">
    <source>
        <dbReference type="ARBA" id="ARBA00004496"/>
    </source>
</evidence>
<dbReference type="GeneID" id="42006784"/>
<dbReference type="SUPFAM" id="SSF52058">
    <property type="entry name" value="L domain-like"/>
    <property type="match status" value="1"/>
</dbReference>
<comment type="caution">
    <text evidence="6">The sequence shown here is derived from an EMBL/GenBank/DDBJ whole genome shotgun (WGS) entry which is preliminary data.</text>
</comment>
<name>A0A507C0B4_9FUNG</name>
<evidence type="ECO:0000256" key="4">
    <source>
        <dbReference type="ARBA" id="ARBA00022737"/>
    </source>
</evidence>
<comment type="subcellular location">
    <subcellularLocation>
        <location evidence="1">Cytoplasm</location>
    </subcellularLocation>
</comment>
<dbReference type="SMART" id="SM00369">
    <property type="entry name" value="LRR_TYP"/>
    <property type="match status" value="3"/>
</dbReference>
<organism evidence="6 7">
    <name type="scientific">Synchytrium microbalum</name>
    <dbReference type="NCBI Taxonomy" id="1806994"/>
    <lineage>
        <taxon>Eukaryota</taxon>
        <taxon>Fungi</taxon>
        <taxon>Fungi incertae sedis</taxon>
        <taxon>Chytridiomycota</taxon>
        <taxon>Chytridiomycota incertae sedis</taxon>
        <taxon>Chytridiomycetes</taxon>
        <taxon>Synchytriales</taxon>
        <taxon>Synchytriaceae</taxon>
        <taxon>Synchytrium</taxon>
    </lineage>
</organism>
<evidence type="ECO:0000256" key="3">
    <source>
        <dbReference type="ARBA" id="ARBA00022614"/>
    </source>
</evidence>
<dbReference type="InterPro" id="IPR032675">
    <property type="entry name" value="LRR_dom_sf"/>
</dbReference>